<evidence type="ECO:0000313" key="2">
    <source>
        <dbReference type="EMBL" id="KAK7390124.1"/>
    </source>
</evidence>
<sequence length="389" mass="45511">MDERSVTVHISATEKLAPNDSAKEERVAQLDAIRGYNDKDLVWMLFVDGCSVLQIMHKLDAMHPEELWIKFDQQERAITDLLLLENQIPYKVLELLNHDEHNLVSSMLNLRFNGFMKNNMLQDIVPRFCQDKTWDRILEGLLLEALQMRTKPNHVLDFIHFIMFQVDHVIQRKQQDSRRKIFKGDREVTHIVWPRYKNIRELRAAGIRVRGNETICLSNVSFVSRSFFGVLKIPWLYVDEYTPYFFLNMVAYERCPDNFHNNYEMCSYLAFLNTLIDDANDVKELRVAGVLQNLLGSDEEVAGFLNHIGTELASREFYLCSTGKMAYSKTYTKVKYEIEKHCGNSWKTWLAQAYIRHFSNPWSTCAFLAAVLALVLTAIQTWFTIYPNK</sequence>
<proteinExistence type="predicted"/>
<gene>
    <name evidence="2" type="ORF">VNO78_25423</name>
</gene>
<dbReference type="Proteomes" id="UP001386955">
    <property type="component" value="Unassembled WGS sequence"/>
</dbReference>
<feature type="transmembrane region" description="Helical" evidence="1">
    <location>
        <begin position="366"/>
        <end position="386"/>
    </location>
</feature>
<keyword evidence="1" id="KW-1133">Transmembrane helix</keyword>
<keyword evidence="1" id="KW-0812">Transmembrane</keyword>
<dbReference type="PANTHER" id="PTHR31549:SF191">
    <property type="entry name" value="DUF247 DOMAIN PROTEIN"/>
    <property type="match status" value="1"/>
</dbReference>
<evidence type="ECO:0000256" key="1">
    <source>
        <dbReference type="SAM" id="Phobius"/>
    </source>
</evidence>
<dbReference type="EMBL" id="JAYMYS010000006">
    <property type="protein sequence ID" value="KAK7390124.1"/>
    <property type="molecule type" value="Genomic_DNA"/>
</dbReference>
<organism evidence="2 3">
    <name type="scientific">Psophocarpus tetragonolobus</name>
    <name type="common">Winged bean</name>
    <name type="synonym">Dolichos tetragonolobus</name>
    <dbReference type="NCBI Taxonomy" id="3891"/>
    <lineage>
        <taxon>Eukaryota</taxon>
        <taxon>Viridiplantae</taxon>
        <taxon>Streptophyta</taxon>
        <taxon>Embryophyta</taxon>
        <taxon>Tracheophyta</taxon>
        <taxon>Spermatophyta</taxon>
        <taxon>Magnoliopsida</taxon>
        <taxon>eudicotyledons</taxon>
        <taxon>Gunneridae</taxon>
        <taxon>Pentapetalae</taxon>
        <taxon>rosids</taxon>
        <taxon>fabids</taxon>
        <taxon>Fabales</taxon>
        <taxon>Fabaceae</taxon>
        <taxon>Papilionoideae</taxon>
        <taxon>50 kb inversion clade</taxon>
        <taxon>NPAAA clade</taxon>
        <taxon>indigoferoid/millettioid clade</taxon>
        <taxon>Phaseoleae</taxon>
        <taxon>Psophocarpus</taxon>
    </lineage>
</organism>
<dbReference type="InterPro" id="IPR004158">
    <property type="entry name" value="DUF247_pln"/>
</dbReference>
<keyword evidence="3" id="KW-1185">Reference proteome</keyword>
<evidence type="ECO:0000313" key="3">
    <source>
        <dbReference type="Proteomes" id="UP001386955"/>
    </source>
</evidence>
<keyword evidence="1" id="KW-0472">Membrane</keyword>
<accession>A0AAN9S5W0</accession>
<reference evidence="2 3" key="1">
    <citation type="submission" date="2024-01" db="EMBL/GenBank/DDBJ databases">
        <title>The genomes of 5 underutilized Papilionoideae crops provide insights into root nodulation and disease resistanc.</title>
        <authorList>
            <person name="Jiang F."/>
        </authorList>
    </citation>
    <scope>NUCLEOTIDE SEQUENCE [LARGE SCALE GENOMIC DNA]</scope>
    <source>
        <strain evidence="2">DUOXIRENSHENG_FW03</strain>
        <tissue evidence="2">Leaves</tissue>
    </source>
</reference>
<protein>
    <submittedName>
        <fullName evidence="2">Uncharacterized protein</fullName>
    </submittedName>
</protein>
<dbReference type="PANTHER" id="PTHR31549">
    <property type="entry name" value="PROTEIN, PUTATIVE (DUF247)-RELATED-RELATED"/>
    <property type="match status" value="1"/>
</dbReference>
<name>A0AAN9S5W0_PSOTE</name>
<dbReference type="AlphaFoldDB" id="A0AAN9S5W0"/>
<dbReference type="Pfam" id="PF03140">
    <property type="entry name" value="DUF247"/>
    <property type="match status" value="1"/>
</dbReference>
<comment type="caution">
    <text evidence="2">The sequence shown here is derived from an EMBL/GenBank/DDBJ whole genome shotgun (WGS) entry which is preliminary data.</text>
</comment>